<dbReference type="Pfam" id="PF12900">
    <property type="entry name" value="Pyridox_ox_2"/>
    <property type="match status" value="1"/>
</dbReference>
<keyword evidence="3" id="KW-1185">Reference proteome</keyword>
<dbReference type="RefSeq" id="WP_219664426.1">
    <property type="nucleotide sequence ID" value="NZ_WTFF01000005.1"/>
</dbReference>
<name>A0ABS6YYQ1_9ACTN</name>
<feature type="region of interest" description="Disordered" evidence="1">
    <location>
        <begin position="1"/>
        <end position="25"/>
    </location>
</feature>
<feature type="compositionally biased region" description="Low complexity" evidence="1">
    <location>
        <begin position="8"/>
        <end position="21"/>
    </location>
</feature>
<accession>A0ABS6YYQ1</accession>
<dbReference type="EMBL" id="WTFF01000005">
    <property type="protein sequence ID" value="MBW5480613.1"/>
    <property type="molecule type" value="Genomic_DNA"/>
</dbReference>
<dbReference type="SUPFAM" id="SSF50475">
    <property type="entry name" value="FMN-binding split barrel"/>
    <property type="match status" value="1"/>
</dbReference>
<reference evidence="2 3" key="1">
    <citation type="submission" date="2019-12" db="EMBL/GenBank/DDBJ databases">
        <title>Genome sequence of Streptomyces bambusae.</title>
        <authorList>
            <person name="Bansal K."/>
            <person name="Choksket S."/>
            <person name="Korpole S."/>
            <person name="Patil P.B."/>
        </authorList>
    </citation>
    <scope>NUCLEOTIDE SEQUENCE [LARGE SCALE GENOMIC DNA]</scope>
    <source>
        <strain evidence="2 3">SK60</strain>
    </source>
</reference>
<comment type="caution">
    <text evidence="2">The sequence shown here is derived from an EMBL/GenBank/DDBJ whole genome shotgun (WGS) entry which is preliminary data.</text>
</comment>
<gene>
    <name evidence="2" type="ORF">GPJ59_01510</name>
</gene>
<dbReference type="Gene3D" id="2.30.110.10">
    <property type="entry name" value="Electron Transport, Fmn-binding Protein, Chain A"/>
    <property type="match status" value="1"/>
</dbReference>
<dbReference type="Proteomes" id="UP000812013">
    <property type="component" value="Unassembled WGS sequence"/>
</dbReference>
<dbReference type="InterPro" id="IPR012349">
    <property type="entry name" value="Split_barrel_FMN-bd"/>
</dbReference>
<organism evidence="2 3">
    <name type="scientific">Streptomyces bambusae</name>
    <dbReference type="NCBI Taxonomy" id="1550616"/>
    <lineage>
        <taxon>Bacteria</taxon>
        <taxon>Bacillati</taxon>
        <taxon>Actinomycetota</taxon>
        <taxon>Actinomycetes</taxon>
        <taxon>Kitasatosporales</taxon>
        <taxon>Streptomycetaceae</taxon>
        <taxon>Streptomyces</taxon>
    </lineage>
</organism>
<protein>
    <submittedName>
        <fullName evidence="2">Pyridoxamine 5'-phosphate oxidase family protein</fullName>
    </submittedName>
</protein>
<evidence type="ECO:0000313" key="2">
    <source>
        <dbReference type="EMBL" id="MBW5480613.1"/>
    </source>
</evidence>
<sequence length="160" mass="17653">MNDESIRRPPTAQTPRRAVTTGPRRTLDLDPDEALRLLGSTPLGRIVFTEKALPAIRPVNHIVDDGQIVIRTHEGAALVAHAREAGDQGVVVAYEADVIDLETRLGWTVVATGYCRIVTDPGDVTRYRAMIDPWSDQHMDYVVRIQPDLVTGVRLAPVPE</sequence>
<dbReference type="InterPro" id="IPR024747">
    <property type="entry name" value="Pyridox_Oxase-rel"/>
</dbReference>
<evidence type="ECO:0000256" key="1">
    <source>
        <dbReference type="SAM" id="MobiDB-lite"/>
    </source>
</evidence>
<evidence type="ECO:0000313" key="3">
    <source>
        <dbReference type="Proteomes" id="UP000812013"/>
    </source>
</evidence>
<proteinExistence type="predicted"/>